<evidence type="ECO:0000256" key="1">
    <source>
        <dbReference type="SAM" id="MobiDB-lite"/>
    </source>
</evidence>
<gene>
    <name evidence="2" type="ORF">ABB07_24505</name>
</gene>
<organism evidence="2 3">
    <name type="scientific">Streptomyces incarnatus</name>
    <dbReference type="NCBI Taxonomy" id="665007"/>
    <lineage>
        <taxon>Bacteria</taxon>
        <taxon>Bacillati</taxon>
        <taxon>Actinomycetota</taxon>
        <taxon>Actinomycetes</taxon>
        <taxon>Kitasatosporales</taxon>
        <taxon>Streptomycetaceae</taxon>
        <taxon>Streptomyces</taxon>
    </lineage>
</organism>
<feature type="region of interest" description="Disordered" evidence="1">
    <location>
        <begin position="30"/>
        <end position="69"/>
    </location>
</feature>
<evidence type="ECO:0000313" key="3">
    <source>
        <dbReference type="Proteomes" id="UP000035366"/>
    </source>
</evidence>
<accession>A0ABN4GMR3</accession>
<evidence type="ECO:0000313" key="2">
    <source>
        <dbReference type="EMBL" id="AKJ13079.1"/>
    </source>
</evidence>
<protein>
    <submittedName>
        <fullName evidence="2">Uncharacterized protein</fullName>
    </submittedName>
</protein>
<dbReference type="Proteomes" id="UP000035366">
    <property type="component" value="Chromosome"/>
</dbReference>
<reference evidence="2 3" key="1">
    <citation type="journal article" date="2015" name="ISME J.">
        <title>Draft Genome Sequence of Streptomyces incarnatus NRRL8089, which Produces the Nucleoside Antibiotic Sinefungin.</title>
        <authorList>
            <person name="Oshima K."/>
            <person name="Hattori M."/>
            <person name="Shimizu H."/>
            <person name="Fukuda K."/>
            <person name="Nemoto M."/>
            <person name="Inagaki K."/>
            <person name="Tamura T."/>
        </authorList>
    </citation>
    <scope>NUCLEOTIDE SEQUENCE [LARGE SCALE GENOMIC DNA]</scope>
    <source>
        <strain evidence="2 3">NRRL 8089</strain>
    </source>
</reference>
<sequence>MRRRSTGSARGLAALGKAIGDVLTGTQLPVGRTKGTAVSGRTNGTAPSGRTNSTAPRPATALRIRSQPA</sequence>
<dbReference type="EMBL" id="CP011497">
    <property type="protein sequence ID" value="AKJ13079.1"/>
    <property type="molecule type" value="Genomic_DNA"/>
</dbReference>
<keyword evidence="3" id="KW-1185">Reference proteome</keyword>
<name>A0ABN4GMR3_9ACTN</name>
<feature type="compositionally biased region" description="Polar residues" evidence="1">
    <location>
        <begin position="39"/>
        <end position="55"/>
    </location>
</feature>
<proteinExistence type="predicted"/>